<evidence type="ECO:0000313" key="2">
    <source>
        <dbReference type="Proteomes" id="UP000556436"/>
    </source>
</evidence>
<dbReference type="Proteomes" id="UP000556436">
    <property type="component" value="Unassembled WGS sequence"/>
</dbReference>
<dbReference type="AlphaFoldDB" id="A0A7W7PFZ4"/>
<sequence>MVTTGAEGPTPAPHPYVTQVTELWRGFYGPAPVDGPPDPGMAVDRSPRKAMVLERCTGALPATTRVYCGLVPDAMDAYLGSEHWHGRRAQEGSLFPEAASTVTTFAAFLEEAWLPTADPWARQIARYECDVLWGAATAPTAAALRAGVRLPEGAWVARCVFDVPEYAVRLREACASCPWPDAVRHTRPRARPFATLTLRTPAGLRRTHLRDAACEALRPLWDEEAGPVDTDGKAVTAALERGLVVPCVR</sequence>
<reference evidence="1 2" key="1">
    <citation type="submission" date="2020-08" db="EMBL/GenBank/DDBJ databases">
        <title>Genomic Encyclopedia of Type Strains, Phase III (KMG-III): the genomes of soil and plant-associated and newly described type strains.</title>
        <authorList>
            <person name="Whitman W."/>
        </authorList>
    </citation>
    <scope>NUCLEOTIDE SEQUENCE [LARGE SCALE GENOMIC DNA]</scope>
    <source>
        <strain evidence="1 2">CECT 3265</strain>
    </source>
</reference>
<evidence type="ECO:0000313" key="1">
    <source>
        <dbReference type="EMBL" id="MBB4887225.1"/>
    </source>
</evidence>
<organism evidence="1 2">
    <name type="scientific">Streptomyces netropsis</name>
    <name type="common">Streptoverticillium netropsis</name>
    <dbReference type="NCBI Taxonomy" id="55404"/>
    <lineage>
        <taxon>Bacteria</taxon>
        <taxon>Bacillati</taxon>
        <taxon>Actinomycetota</taxon>
        <taxon>Actinomycetes</taxon>
        <taxon>Kitasatosporales</taxon>
        <taxon>Streptomycetaceae</taxon>
        <taxon>Streptomyces</taxon>
    </lineage>
</organism>
<comment type="caution">
    <text evidence="1">The sequence shown here is derived from an EMBL/GenBank/DDBJ whole genome shotgun (WGS) entry which is preliminary data.</text>
</comment>
<name>A0A7W7PFZ4_STRNE</name>
<protein>
    <submittedName>
        <fullName evidence="1">Uncharacterized protein</fullName>
    </submittedName>
</protein>
<accession>A0A7W7PFZ4</accession>
<dbReference type="EMBL" id="JACHJG010000006">
    <property type="protein sequence ID" value="MBB4887225.1"/>
    <property type="molecule type" value="Genomic_DNA"/>
</dbReference>
<keyword evidence="2" id="KW-1185">Reference proteome</keyword>
<dbReference type="RefSeq" id="WP_184734263.1">
    <property type="nucleotide sequence ID" value="NZ_BMRW01000002.1"/>
</dbReference>
<gene>
    <name evidence="1" type="ORF">FHS38_003279</name>
</gene>
<proteinExistence type="predicted"/>